<proteinExistence type="predicted"/>
<dbReference type="Proteomes" id="UP001515480">
    <property type="component" value="Unassembled WGS sequence"/>
</dbReference>
<organism evidence="3 4">
    <name type="scientific">Prymnesium parvum</name>
    <name type="common">Toxic golden alga</name>
    <dbReference type="NCBI Taxonomy" id="97485"/>
    <lineage>
        <taxon>Eukaryota</taxon>
        <taxon>Haptista</taxon>
        <taxon>Haptophyta</taxon>
        <taxon>Prymnesiophyceae</taxon>
        <taxon>Prymnesiales</taxon>
        <taxon>Prymnesiaceae</taxon>
        <taxon>Prymnesium</taxon>
    </lineage>
</organism>
<evidence type="ECO:0000259" key="2">
    <source>
        <dbReference type="SMART" id="SM00993"/>
    </source>
</evidence>
<evidence type="ECO:0000256" key="1">
    <source>
        <dbReference type="SAM" id="MobiDB-lite"/>
    </source>
</evidence>
<name>A0AB34IS49_PRYPA</name>
<dbReference type="InterPro" id="IPR013272">
    <property type="entry name" value="Vps72/YL1_C"/>
</dbReference>
<dbReference type="SMART" id="SM00993">
    <property type="entry name" value="YL1_C"/>
    <property type="match status" value="1"/>
</dbReference>
<feature type="compositionally biased region" description="Low complexity" evidence="1">
    <location>
        <begin position="175"/>
        <end position="197"/>
    </location>
</feature>
<gene>
    <name evidence="3" type="ORF">AB1Y20_007873</name>
</gene>
<feature type="region of interest" description="Disordered" evidence="1">
    <location>
        <begin position="147"/>
        <end position="198"/>
    </location>
</feature>
<dbReference type="AlphaFoldDB" id="A0AB34IS49"/>
<reference evidence="3 4" key="1">
    <citation type="journal article" date="2024" name="Science">
        <title>Giant polyketide synthase enzymes in the biosynthesis of giant marine polyether toxins.</title>
        <authorList>
            <person name="Fallon T.R."/>
            <person name="Shende V.V."/>
            <person name="Wierzbicki I.H."/>
            <person name="Pendleton A.L."/>
            <person name="Watervoot N.F."/>
            <person name="Auber R.P."/>
            <person name="Gonzalez D.J."/>
            <person name="Wisecaver J.H."/>
            <person name="Moore B.S."/>
        </authorList>
    </citation>
    <scope>NUCLEOTIDE SEQUENCE [LARGE SCALE GENOMIC DNA]</scope>
    <source>
        <strain evidence="3 4">12B1</strain>
    </source>
</reference>
<dbReference type="EMBL" id="JBGBPQ010000018">
    <property type="protein sequence ID" value="KAL1507011.1"/>
    <property type="molecule type" value="Genomic_DNA"/>
</dbReference>
<sequence length="290" mass="30457">MDLKCKGRRPADINSGGARLRVWYEEEQSPGARPERTSYTGHEWEEAAPLPDAAREGGNAPAAAFERVRIKLRQPHGKVLSASLPAADANGFVAIDNAAAVASMRSSSPRRFNKKALLLGAMSSSDGGQEASGNGAMVGAAAAAEAGGAVDEKATAGKDGSSRASKRKKRDEGHAPVSGAAAKPASGAAPSAVPTTSTHRLRITNEGIQLLLLPASGAEQVQWTVYPSCHEELSMRAPPYPSDEQAKYGICPISGLVAKYRDPLTGRRYGSLQAFQALRQQQQPHPQLVG</sequence>
<feature type="domain" description="Vps72/YL1 C-terminal" evidence="2">
    <location>
        <begin position="249"/>
        <end position="278"/>
    </location>
</feature>
<dbReference type="Pfam" id="PF08265">
    <property type="entry name" value="YL1_C"/>
    <property type="match status" value="1"/>
</dbReference>
<keyword evidence="4" id="KW-1185">Reference proteome</keyword>
<protein>
    <recommendedName>
        <fullName evidence="2">Vps72/YL1 C-terminal domain-containing protein</fullName>
    </recommendedName>
</protein>
<accession>A0AB34IS49</accession>
<evidence type="ECO:0000313" key="3">
    <source>
        <dbReference type="EMBL" id="KAL1507011.1"/>
    </source>
</evidence>
<comment type="caution">
    <text evidence="3">The sequence shown here is derived from an EMBL/GenBank/DDBJ whole genome shotgun (WGS) entry which is preliminary data.</text>
</comment>
<evidence type="ECO:0000313" key="4">
    <source>
        <dbReference type="Proteomes" id="UP001515480"/>
    </source>
</evidence>